<dbReference type="Pfam" id="PF05016">
    <property type="entry name" value="ParE_toxin"/>
    <property type="match status" value="1"/>
</dbReference>
<evidence type="ECO:0000256" key="2">
    <source>
        <dbReference type="ARBA" id="ARBA00022649"/>
    </source>
</evidence>
<proteinExistence type="inferred from homology"/>
<gene>
    <name evidence="4" type="ORF">Xmir_00041</name>
</gene>
<name>A0A2D0JW86_9GAMM</name>
<dbReference type="InterPro" id="IPR028344">
    <property type="entry name" value="ParE1/4"/>
</dbReference>
<dbReference type="Proteomes" id="UP000221980">
    <property type="component" value="Unassembled WGS sequence"/>
</dbReference>
<dbReference type="Gene3D" id="3.30.2310.20">
    <property type="entry name" value="RelE-like"/>
    <property type="match status" value="1"/>
</dbReference>
<comment type="caution">
    <text evidence="4">The sequence shown here is derived from an EMBL/GenBank/DDBJ whole genome shotgun (WGS) entry which is preliminary data.</text>
</comment>
<dbReference type="PANTHER" id="PTHR33755:SF9">
    <property type="entry name" value="TOXIN PARE1"/>
    <property type="match status" value="1"/>
</dbReference>
<organism evidence="4 5">
    <name type="scientific">Xenorhabdus miraniensis</name>
    <dbReference type="NCBI Taxonomy" id="351674"/>
    <lineage>
        <taxon>Bacteria</taxon>
        <taxon>Pseudomonadati</taxon>
        <taxon>Pseudomonadota</taxon>
        <taxon>Gammaproteobacteria</taxon>
        <taxon>Enterobacterales</taxon>
        <taxon>Morganellaceae</taxon>
        <taxon>Xenorhabdus</taxon>
    </lineage>
</organism>
<dbReference type="AlphaFoldDB" id="A0A2D0JW86"/>
<evidence type="ECO:0000256" key="1">
    <source>
        <dbReference type="ARBA" id="ARBA00006226"/>
    </source>
</evidence>
<sequence length="104" mass="12137">MTRQNYRLTPDAQSDLIEIRRFTVKQWGKVQSKKYLSELQQTFRLLSVTPSLGRFRTDVGAGVLSFPHASHVIYYMIHERQLVIFGVLHKRMVPANHLDGREII</sequence>
<dbReference type="EMBL" id="NITZ01000001">
    <property type="protein sequence ID" value="PHM50639.1"/>
    <property type="molecule type" value="Genomic_DNA"/>
</dbReference>
<dbReference type="InterPro" id="IPR007712">
    <property type="entry name" value="RelE/ParE_toxin"/>
</dbReference>
<dbReference type="InterPro" id="IPR051803">
    <property type="entry name" value="TA_system_RelE-like_toxin"/>
</dbReference>
<dbReference type="PIRSF" id="PIRSF029218">
    <property type="entry name" value="ParE"/>
    <property type="match status" value="1"/>
</dbReference>
<protein>
    <recommendedName>
        <fullName evidence="3">Toxin</fullName>
    </recommendedName>
</protein>
<evidence type="ECO:0000313" key="4">
    <source>
        <dbReference type="EMBL" id="PHM50639.1"/>
    </source>
</evidence>
<dbReference type="InterPro" id="IPR035093">
    <property type="entry name" value="RelE/ParE_toxin_dom_sf"/>
</dbReference>
<dbReference type="RefSeq" id="WP_099112497.1">
    <property type="nucleotide sequence ID" value="NZ_CAWNQI010000001.1"/>
</dbReference>
<reference evidence="4 5" key="1">
    <citation type="journal article" date="2017" name="Nat. Microbiol.">
        <title>Natural product diversity associated with the nematode symbionts Photorhabdus and Xenorhabdus.</title>
        <authorList>
            <person name="Tobias N.J."/>
            <person name="Wolff H."/>
            <person name="Djahanschiri B."/>
            <person name="Grundmann F."/>
            <person name="Kronenwerth M."/>
            <person name="Shi Y.M."/>
            <person name="Simonyi S."/>
            <person name="Grun P."/>
            <person name="Shapiro-Ilan D."/>
            <person name="Pidot S.J."/>
            <person name="Stinear T.P."/>
            <person name="Ebersberger I."/>
            <person name="Bode H.B."/>
        </authorList>
    </citation>
    <scope>NUCLEOTIDE SEQUENCE [LARGE SCALE GENOMIC DNA]</scope>
    <source>
        <strain evidence="4 5">DSM 17902</strain>
    </source>
</reference>
<keyword evidence="5" id="KW-1185">Reference proteome</keyword>
<comment type="similarity">
    <text evidence="1 3">Belongs to the RelE toxin family.</text>
</comment>
<evidence type="ECO:0000256" key="3">
    <source>
        <dbReference type="PIRNR" id="PIRNR029218"/>
    </source>
</evidence>
<evidence type="ECO:0000313" key="5">
    <source>
        <dbReference type="Proteomes" id="UP000221980"/>
    </source>
</evidence>
<dbReference type="PANTHER" id="PTHR33755">
    <property type="entry name" value="TOXIN PARE1-RELATED"/>
    <property type="match status" value="1"/>
</dbReference>
<accession>A0A2D0JW86</accession>
<keyword evidence="2" id="KW-1277">Toxin-antitoxin system</keyword>
<dbReference type="OrthoDB" id="516834at2"/>